<dbReference type="EMBL" id="QNQU01000001">
    <property type="protein sequence ID" value="RBQ11803.1"/>
    <property type="molecule type" value="Genomic_DNA"/>
</dbReference>
<feature type="domain" description="O-antigen ligase-related" evidence="6">
    <location>
        <begin position="204"/>
        <end position="342"/>
    </location>
</feature>
<keyword evidence="3 5" id="KW-1133">Transmembrane helix</keyword>
<evidence type="ECO:0000313" key="7">
    <source>
        <dbReference type="EMBL" id="RBQ11803.1"/>
    </source>
</evidence>
<keyword evidence="2 5" id="KW-0812">Transmembrane</keyword>
<name>A0A366LE89_9SPHI</name>
<dbReference type="PANTHER" id="PTHR37422">
    <property type="entry name" value="TEICHURONIC ACID BIOSYNTHESIS PROTEIN TUAE"/>
    <property type="match status" value="1"/>
</dbReference>
<proteinExistence type="predicted"/>
<dbReference type="InterPro" id="IPR051533">
    <property type="entry name" value="WaaL-like"/>
</dbReference>
<dbReference type="Proteomes" id="UP000252081">
    <property type="component" value="Unassembled WGS sequence"/>
</dbReference>
<organism evidence="7 8">
    <name type="scientific">Pedobacter miscanthi</name>
    <dbReference type="NCBI Taxonomy" id="2259170"/>
    <lineage>
        <taxon>Bacteria</taxon>
        <taxon>Pseudomonadati</taxon>
        <taxon>Bacteroidota</taxon>
        <taxon>Sphingobacteriia</taxon>
        <taxon>Sphingobacteriales</taxon>
        <taxon>Sphingobacteriaceae</taxon>
        <taxon>Pedobacter</taxon>
    </lineage>
</organism>
<evidence type="ECO:0000256" key="4">
    <source>
        <dbReference type="ARBA" id="ARBA00023136"/>
    </source>
</evidence>
<evidence type="ECO:0000313" key="8">
    <source>
        <dbReference type="Proteomes" id="UP000252081"/>
    </source>
</evidence>
<dbReference type="GO" id="GO:0016020">
    <property type="term" value="C:membrane"/>
    <property type="evidence" value="ECO:0007669"/>
    <property type="project" value="UniProtKB-SubCell"/>
</dbReference>
<feature type="transmembrane region" description="Helical" evidence="5">
    <location>
        <begin position="30"/>
        <end position="48"/>
    </location>
</feature>
<feature type="transmembrane region" description="Helical" evidence="5">
    <location>
        <begin position="115"/>
        <end position="136"/>
    </location>
</feature>
<evidence type="ECO:0000259" key="6">
    <source>
        <dbReference type="Pfam" id="PF04932"/>
    </source>
</evidence>
<feature type="transmembrane region" description="Helical" evidence="5">
    <location>
        <begin position="237"/>
        <end position="257"/>
    </location>
</feature>
<protein>
    <submittedName>
        <fullName evidence="7">O-antigen ligase domain-containing protein</fullName>
    </submittedName>
</protein>
<sequence>MKRILLYFLVAYCFFLFLFGREIGLLPYGLLIDVFFVLILLTTIVTTAKKEWDAINISLFYLLLLWLMVSLFEGFNPGSSKLGWINEIRSTAIYPFIAVLLGLLIFRTHRDLDIFLTLVLICSTLASLNGIKQLYIGPSANERVFLLDNASTHLLWGRLRVFSFYSDAGQFGASQAHVGLMAIILSLAPIKTWKRILLFLCGAINIYGMLISGTRGALFLIVIGGFVAIVLGKNYRALLCGGFLVIALLGILKFTTIGDSNYQIYRLRTAMNPEDPSLNLRLANQRNLALYMKDYPFGGGPGVTGYYGKLYNGDKYLSRVEPDSYFVKIWMMYGVVGLTIWFCIMMYILGSCCGITWRITDRVLKVKIIALTAGCAGILFCSYGNEVINLMPTSIVVYLSWVFIYRSPELKPGKEILI</sequence>
<dbReference type="GO" id="GO:0016874">
    <property type="term" value="F:ligase activity"/>
    <property type="evidence" value="ECO:0007669"/>
    <property type="project" value="UniProtKB-KW"/>
</dbReference>
<comment type="subcellular location">
    <subcellularLocation>
        <location evidence="1">Membrane</location>
        <topology evidence="1">Multi-pass membrane protein</topology>
    </subcellularLocation>
</comment>
<dbReference type="PANTHER" id="PTHR37422:SF13">
    <property type="entry name" value="LIPOPOLYSACCHARIDE BIOSYNTHESIS PROTEIN PA4999-RELATED"/>
    <property type="match status" value="1"/>
</dbReference>
<keyword evidence="4 5" id="KW-0472">Membrane</keyword>
<comment type="caution">
    <text evidence="7">The sequence shown here is derived from an EMBL/GenBank/DDBJ whole genome shotgun (WGS) entry which is preliminary data.</text>
</comment>
<feature type="transmembrane region" description="Helical" evidence="5">
    <location>
        <begin position="92"/>
        <end position="108"/>
    </location>
</feature>
<feature type="transmembrane region" description="Helical" evidence="5">
    <location>
        <begin position="362"/>
        <end position="381"/>
    </location>
</feature>
<reference evidence="7 8" key="1">
    <citation type="submission" date="2018-07" db="EMBL/GenBank/DDBJ databases">
        <title>A draft genome of a endophytic bacteria, a new species of Pedobacter.</title>
        <authorList>
            <person name="Zhang Z.D."/>
            <person name="Chen Z.J."/>
        </authorList>
    </citation>
    <scope>NUCLEOTIDE SEQUENCE [LARGE SCALE GENOMIC DNA]</scope>
    <source>
        <strain evidence="7 8">RS10</strain>
    </source>
</reference>
<accession>A0A366LE89</accession>
<dbReference type="AlphaFoldDB" id="A0A366LE89"/>
<feature type="transmembrane region" description="Helical" evidence="5">
    <location>
        <begin position="55"/>
        <end position="72"/>
    </location>
</feature>
<feature type="transmembrane region" description="Helical" evidence="5">
    <location>
        <begin position="329"/>
        <end position="350"/>
    </location>
</feature>
<dbReference type="OrthoDB" id="783093at2"/>
<keyword evidence="8" id="KW-1185">Reference proteome</keyword>
<evidence type="ECO:0000256" key="5">
    <source>
        <dbReference type="SAM" id="Phobius"/>
    </source>
</evidence>
<evidence type="ECO:0000256" key="3">
    <source>
        <dbReference type="ARBA" id="ARBA00022989"/>
    </source>
</evidence>
<keyword evidence="7" id="KW-0436">Ligase</keyword>
<dbReference type="InterPro" id="IPR007016">
    <property type="entry name" value="O-antigen_ligase-rel_domated"/>
</dbReference>
<dbReference type="RefSeq" id="WP_113946883.1">
    <property type="nucleotide sequence ID" value="NZ_QNQU01000001.1"/>
</dbReference>
<gene>
    <name evidence="7" type="ORF">DRW42_00560</name>
</gene>
<dbReference type="Pfam" id="PF04932">
    <property type="entry name" value="Wzy_C"/>
    <property type="match status" value="1"/>
</dbReference>
<feature type="transmembrane region" description="Helical" evidence="5">
    <location>
        <begin position="387"/>
        <end position="405"/>
    </location>
</feature>
<feature type="transmembrane region" description="Helical" evidence="5">
    <location>
        <begin position="217"/>
        <end position="232"/>
    </location>
</feature>
<evidence type="ECO:0000256" key="2">
    <source>
        <dbReference type="ARBA" id="ARBA00022692"/>
    </source>
</evidence>
<evidence type="ECO:0000256" key="1">
    <source>
        <dbReference type="ARBA" id="ARBA00004141"/>
    </source>
</evidence>